<feature type="compositionally biased region" description="Low complexity" evidence="17">
    <location>
        <begin position="376"/>
        <end position="389"/>
    </location>
</feature>
<comment type="similarity">
    <text evidence="15">Belongs to the glycosyl hydrolase 16 family. CRH1 subfamily.</text>
</comment>
<evidence type="ECO:0000256" key="13">
    <source>
        <dbReference type="ARBA" id="ARBA00023295"/>
    </source>
</evidence>
<dbReference type="PANTHER" id="PTHR10963:SF68">
    <property type="entry name" value="GLYCOSIDASE CRH1-RELATED"/>
    <property type="match status" value="1"/>
</dbReference>
<comment type="subcellular location">
    <subcellularLocation>
        <location evidence="2">Cell envelope</location>
    </subcellularLocation>
    <subcellularLocation>
        <location evidence="3">Membrane</location>
        <topology evidence="3">Lipid-anchor</topology>
        <topology evidence="3">GPI-anchor</topology>
    </subcellularLocation>
</comment>
<evidence type="ECO:0000259" key="19">
    <source>
        <dbReference type="PROSITE" id="PS51762"/>
    </source>
</evidence>
<keyword evidence="11" id="KW-0325">Glycoprotein</keyword>
<feature type="domain" description="GH16" evidence="19">
    <location>
        <begin position="27"/>
        <end position="239"/>
    </location>
</feature>
<dbReference type="Proteomes" id="UP001600064">
    <property type="component" value="Unassembled WGS sequence"/>
</dbReference>
<dbReference type="Gene3D" id="2.60.120.200">
    <property type="match status" value="1"/>
</dbReference>
<dbReference type="InterPro" id="IPR017168">
    <property type="entry name" value="CHR-like"/>
</dbReference>
<keyword evidence="7 18" id="KW-0732">Signal</keyword>
<keyword evidence="21" id="KW-1185">Reference proteome</keyword>
<sequence>MLSKIVKSVAFAATLVSAQTFTDCDPTKRSDCPNPKAVGADVIEIDFRQGPNSFFTTAAGTTLDYDENLGAIFSISNEHQAPTISSTRYIFFGQVDVVLRASPGKGIVSSFVLQSDDLDEIDWEWLGYDNARVQHNYFSKGCTLNYNRGGYATVSDPIGTFHTYSIRWTAEKLEWLIDGTVVRTLVNHAGLKGCDGYPQSPMQIKLGNWVAGKEGTSQGTIDWAGGLADFTNGPYLGYYQSIRIQDFMGGQGAQNATEYQWTDRSGKWQSVKVVYNPEIAETPASATSTTSSEAATTTTSSEAVSTTSSEAATTTESEAATTTESEAAATTESEAATTTDSEAATTTDSDAVTTTDSDAATTTESVDTSIPASFGVSTTTDSDAATATESVDTGIPASFDVSATASCDVRCTAGSEDSTATSVDVNFPTSFATVTKGVSTASDAATPDSSLAIVVPTNTAGQGAATGTGAAAFPIVTAAAPRAGVNVAAVAVAALLGYLAL</sequence>
<evidence type="ECO:0000256" key="5">
    <source>
        <dbReference type="ARBA" id="ARBA00022676"/>
    </source>
</evidence>
<evidence type="ECO:0000256" key="11">
    <source>
        <dbReference type="ARBA" id="ARBA00023180"/>
    </source>
</evidence>
<feature type="chain" id="PRO_5045439229" description="Crh-like protein" evidence="18">
    <location>
        <begin position="19"/>
        <end position="501"/>
    </location>
</feature>
<organism evidence="20 21">
    <name type="scientific">Remersonia thermophila</name>
    <dbReference type="NCBI Taxonomy" id="72144"/>
    <lineage>
        <taxon>Eukaryota</taxon>
        <taxon>Fungi</taxon>
        <taxon>Dikarya</taxon>
        <taxon>Ascomycota</taxon>
        <taxon>Pezizomycotina</taxon>
        <taxon>Sordariomycetes</taxon>
        <taxon>Sordariomycetidae</taxon>
        <taxon>Sordariales</taxon>
        <taxon>Sordariales incertae sedis</taxon>
        <taxon>Remersonia</taxon>
    </lineage>
</organism>
<dbReference type="Pfam" id="PF00722">
    <property type="entry name" value="Glyco_hydro_16"/>
    <property type="match status" value="1"/>
</dbReference>
<dbReference type="InterPro" id="IPR050546">
    <property type="entry name" value="Glycosyl_Hydrlase_16"/>
</dbReference>
<keyword evidence="12" id="KW-0449">Lipoprotein</keyword>
<dbReference type="InterPro" id="IPR013320">
    <property type="entry name" value="ConA-like_dom_sf"/>
</dbReference>
<keyword evidence="5" id="KW-0328">Glycosyltransferase</keyword>
<evidence type="ECO:0000313" key="21">
    <source>
        <dbReference type="Proteomes" id="UP001600064"/>
    </source>
</evidence>
<keyword evidence="8 16" id="KW-0378">Hydrolase</keyword>
<evidence type="ECO:0000256" key="10">
    <source>
        <dbReference type="ARBA" id="ARBA00023157"/>
    </source>
</evidence>
<evidence type="ECO:0000256" key="9">
    <source>
        <dbReference type="ARBA" id="ARBA00023136"/>
    </source>
</evidence>
<name>A0ABR4D755_9PEZI</name>
<feature type="signal peptide" evidence="18">
    <location>
        <begin position="1"/>
        <end position="18"/>
    </location>
</feature>
<keyword evidence="6" id="KW-0808">Transferase</keyword>
<evidence type="ECO:0000256" key="2">
    <source>
        <dbReference type="ARBA" id="ARBA00004196"/>
    </source>
</evidence>
<proteinExistence type="inferred from homology"/>
<dbReference type="RefSeq" id="XP_070864924.1">
    <property type="nucleotide sequence ID" value="XM_071012161.1"/>
</dbReference>
<evidence type="ECO:0000256" key="4">
    <source>
        <dbReference type="ARBA" id="ARBA00022622"/>
    </source>
</evidence>
<evidence type="ECO:0000256" key="1">
    <source>
        <dbReference type="ARBA" id="ARBA00000822"/>
    </source>
</evidence>
<dbReference type="GeneID" id="98126805"/>
<evidence type="ECO:0000256" key="8">
    <source>
        <dbReference type="ARBA" id="ARBA00022801"/>
    </source>
</evidence>
<accession>A0ABR4D755</accession>
<feature type="region of interest" description="Disordered" evidence="17">
    <location>
        <begin position="283"/>
        <end position="389"/>
    </location>
</feature>
<dbReference type="EMBL" id="JAZGUE010000005">
    <property type="protein sequence ID" value="KAL2266197.1"/>
    <property type="molecule type" value="Genomic_DNA"/>
</dbReference>
<evidence type="ECO:0000256" key="17">
    <source>
        <dbReference type="SAM" id="MobiDB-lite"/>
    </source>
</evidence>
<comment type="caution">
    <text evidence="20">The sequence shown here is derived from an EMBL/GenBank/DDBJ whole genome shotgun (WGS) entry which is preliminary data.</text>
</comment>
<keyword evidence="13" id="KW-0326">Glycosidase</keyword>
<comment type="catalytic activity">
    <reaction evidence="1">
        <text>Random endo-hydrolysis of N-acetyl-beta-D-glucosaminide (1-&gt;4)-beta-linkages in chitin and chitodextrins.</text>
        <dbReference type="EC" id="3.2.1.14"/>
    </reaction>
</comment>
<evidence type="ECO:0000256" key="12">
    <source>
        <dbReference type="ARBA" id="ARBA00023288"/>
    </source>
</evidence>
<gene>
    <name evidence="20" type="ORF">VTJ83DRAFT_5549</name>
</gene>
<dbReference type="InterPro" id="IPR000757">
    <property type="entry name" value="Beta-glucanase-like"/>
</dbReference>
<dbReference type="CDD" id="cd02183">
    <property type="entry name" value="GH16_fungal_CRH1_transglycosylase"/>
    <property type="match status" value="1"/>
</dbReference>
<keyword evidence="10" id="KW-1015">Disulfide bond</keyword>
<dbReference type="PROSITE" id="PS51762">
    <property type="entry name" value="GH16_2"/>
    <property type="match status" value="1"/>
</dbReference>
<keyword evidence="9 16" id="KW-0472">Membrane</keyword>
<keyword evidence="4" id="KW-0336">GPI-anchor</keyword>
<dbReference type="SUPFAM" id="SSF49899">
    <property type="entry name" value="Concanavalin A-like lectins/glucanases"/>
    <property type="match status" value="1"/>
</dbReference>
<reference evidence="20 21" key="1">
    <citation type="journal article" date="2024" name="Commun. Biol.">
        <title>Comparative genomic analysis of thermophilic fungi reveals convergent evolutionary adaptations and gene losses.</title>
        <authorList>
            <person name="Steindorff A.S."/>
            <person name="Aguilar-Pontes M.V."/>
            <person name="Robinson A.J."/>
            <person name="Andreopoulos B."/>
            <person name="LaButti K."/>
            <person name="Kuo A."/>
            <person name="Mondo S."/>
            <person name="Riley R."/>
            <person name="Otillar R."/>
            <person name="Haridas S."/>
            <person name="Lipzen A."/>
            <person name="Grimwood J."/>
            <person name="Schmutz J."/>
            <person name="Clum A."/>
            <person name="Reid I.D."/>
            <person name="Moisan M.C."/>
            <person name="Butler G."/>
            <person name="Nguyen T.T.M."/>
            <person name="Dewar K."/>
            <person name="Conant G."/>
            <person name="Drula E."/>
            <person name="Henrissat B."/>
            <person name="Hansel C."/>
            <person name="Singer S."/>
            <person name="Hutchinson M.I."/>
            <person name="de Vries R.P."/>
            <person name="Natvig D.O."/>
            <person name="Powell A.J."/>
            <person name="Tsang A."/>
            <person name="Grigoriev I.V."/>
        </authorList>
    </citation>
    <scope>NUCLEOTIDE SEQUENCE [LARGE SCALE GENOMIC DNA]</scope>
    <source>
        <strain evidence="20 21">ATCC 22073</strain>
    </source>
</reference>
<evidence type="ECO:0000256" key="14">
    <source>
        <dbReference type="ARBA" id="ARBA00023316"/>
    </source>
</evidence>
<evidence type="ECO:0000256" key="18">
    <source>
        <dbReference type="SAM" id="SignalP"/>
    </source>
</evidence>
<protein>
    <recommendedName>
        <fullName evidence="16">Crh-like protein</fullName>
        <ecNumber evidence="16">3.2.-.-</ecNumber>
    </recommendedName>
</protein>
<evidence type="ECO:0000256" key="3">
    <source>
        <dbReference type="ARBA" id="ARBA00004589"/>
    </source>
</evidence>
<feature type="compositionally biased region" description="Low complexity" evidence="17">
    <location>
        <begin position="283"/>
        <end position="369"/>
    </location>
</feature>
<keyword evidence="14" id="KW-0961">Cell wall biogenesis/degradation</keyword>
<evidence type="ECO:0000256" key="7">
    <source>
        <dbReference type="ARBA" id="ARBA00022729"/>
    </source>
</evidence>
<dbReference type="PIRSF" id="PIRSF037299">
    <property type="entry name" value="Glycosidase_CRH1_prd"/>
    <property type="match status" value="1"/>
</dbReference>
<evidence type="ECO:0000256" key="15">
    <source>
        <dbReference type="ARBA" id="ARBA00038074"/>
    </source>
</evidence>
<evidence type="ECO:0000313" key="20">
    <source>
        <dbReference type="EMBL" id="KAL2266197.1"/>
    </source>
</evidence>
<dbReference type="PANTHER" id="PTHR10963">
    <property type="entry name" value="GLYCOSYL HYDROLASE-RELATED"/>
    <property type="match status" value="1"/>
</dbReference>
<evidence type="ECO:0000256" key="6">
    <source>
        <dbReference type="ARBA" id="ARBA00022679"/>
    </source>
</evidence>
<dbReference type="EC" id="3.2.-.-" evidence="16"/>
<evidence type="ECO:0000256" key="16">
    <source>
        <dbReference type="PIRNR" id="PIRNR037299"/>
    </source>
</evidence>